<name>A0AAV4GXQ9_9GAST</name>
<dbReference type="GO" id="GO:0004674">
    <property type="term" value="F:protein serine/threonine kinase activity"/>
    <property type="evidence" value="ECO:0007669"/>
    <property type="project" value="TreeGrafter"/>
</dbReference>
<dbReference type="AlphaFoldDB" id="A0AAV4GXQ9"/>
<feature type="compositionally biased region" description="Acidic residues" evidence="7">
    <location>
        <begin position="16"/>
        <end position="25"/>
    </location>
</feature>
<evidence type="ECO:0000256" key="1">
    <source>
        <dbReference type="ARBA" id="ARBA00004245"/>
    </source>
</evidence>
<keyword evidence="3" id="KW-0963">Cytoplasm</keyword>
<evidence type="ECO:0000256" key="3">
    <source>
        <dbReference type="ARBA" id="ARBA00022490"/>
    </source>
</evidence>
<proteinExistence type="predicted"/>
<dbReference type="SUPFAM" id="SSF52540">
    <property type="entry name" value="P-loop containing nucleoside triphosphate hydrolases"/>
    <property type="match status" value="1"/>
</dbReference>
<sequence>MDTGKMMEPKLMNSVEWDEASDEDQPYPKLSAAERVLNKTSAIRNSQRVRKTKSANEDDKETEKFGSGRSKSSTGQLDLSKMDKDKLRELGFPVRLLFEDFISRYKIIVFSAASDVEPTAEHCRFIAKRADLKEYEISDCKILLSYADVARLNKLRRDEEKKIIRAQAHVRGYLVRSRSGKLQPPGPTVSVWDDSSAPESRRSSDGAWFANDHSPCSTLSTRTGGSTMDGNSFTPMMLPSPVATSELRGLNPATKSSTGRGFDTDHHSTKIFHEHLQDTLQKLEAKSNRKVIKFFTC</sequence>
<dbReference type="PROSITE" id="PS50096">
    <property type="entry name" value="IQ"/>
    <property type="match status" value="1"/>
</dbReference>
<evidence type="ECO:0000313" key="9">
    <source>
        <dbReference type="Proteomes" id="UP000762676"/>
    </source>
</evidence>
<accession>A0AAV4GXQ9</accession>
<dbReference type="GO" id="GO:0030832">
    <property type="term" value="P:regulation of actin filament length"/>
    <property type="evidence" value="ECO:0007669"/>
    <property type="project" value="TreeGrafter"/>
</dbReference>
<organism evidence="8 9">
    <name type="scientific">Elysia marginata</name>
    <dbReference type="NCBI Taxonomy" id="1093978"/>
    <lineage>
        <taxon>Eukaryota</taxon>
        <taxon>Metazoa</taxon>
        <taxon>Spiralia</taxon>
        <taxon>Lophotrochozoa</taxon>
        <taxon>Mollusca</taxon>
        <taxon>Gastropoda</taxon>
        <taxon>Heterobranchia</taxon>
        <taxon>Euthyneura</taxon>
        <taxon>Panpulmonata</taxon>
        <taxon>Sacoglossa</taxon>
        <taxon>Placobranchoidea</taxon>
        <taxon>Plakobranchidae</taxon>
        <taxon>Elysia</taxon>
    </lineage>
</organism>
<feature type="region of interest" description="Disordered" evidence="7">
    <location>
        <begin position="1"/>
        <end position="80"/>
    </location>
</feature>
<dbReference type="EMBL" id="BMAT01005255">
    <property type="protein sequence ID" value="GFR89950.1"/>
    <property type="molecule type" value="Genomic_DNA"/>
</dbReference>
<reference evidence="8 9" key="1">
    <citation type="journal article" date="2021" name="Elife">
        <title>Chloroplast acquisition without the gene transfer in kleptoplastic sea slugs, Plakobranchus ocellatus.</title>
        <authorList>
            <person name="Maeda T."/>
            <person name="Takahashi S."/>
            <person name="Yoshida T."/>
            <person name="Shimamura S."/>
            <person name="Takaki Y."/>
            <person name="Nagai Y."/>
            <person name="Toyoda A."/>
            <person name="Suzuki Y."/>
            <person name="Arimoto A."/>
            <person name="Ishii H."/>
            <person name="Satoh N."/>
            <person name="Nishiyama T."/>
            <person name="Hasebe M."/>
            <person name="Maruyama T."/>
            <person name="Minagawa J."/>
            <person name="Obokata J."/>
            <person name="Shigenobu S."/>
        </authorList>
    </citation>
    <scope>NUCLEOTIDE SEQUENCE [LARGE SCALE GENOMIC DNA]</scope>
</reference>
<dbReference type="Gene3D" id="1.20.5.4820">
    <property type="match status" value="1"/>
</dbReference>
<evidence type="ECO:0000256" key="6">
    <source>
        <dbReference type="ARBA" id="ARBA00023273"/>
    </source>
</evidence>
<evidence type="ECO:0000256" key="5">
    <source>
        <dbReference type="ARBA" id="ARBA00023212"/>
    </source>
</evidence>
<keyword evidence="6" id="KW-0966">Cell projection</keyword>
<dbReference type="Proteomes" id="UP000762676">
    <property type="component" value="Unassembled WGS sequence"/>
</dbReference>
<evidence type="ECO:0000256" key="4">
    <source>
        <dbReference type="ARBA" id="ARBA00022737"/>
    </source>
</evidence>
<dbReference type="GO" id="GO:0042995">
    <property type="term" value="C:cell projection"/>
    <property type="evidence" value="ECO:0007669"/>
    <property type="project" value="UniProtKB-SubCell"/>
</dbReference>
<dbReference type="InterPro" id="IPR052409">
    <property type="entry name" value="Myosin-III_kinase_activity"/>
</dbReference>
<keyword evidence="9" id="KW-1185">Reference proteome</keyword>
<dbReference type="GO" id="GO:0005856">
    <property type="term" value="C:cytoskeleton"/>
    <property type="evidence" value="ECO:0007669"/>
    <property type="project" value="UniProtKB-SubCell"/>
</dbReference>
<dbReference type="PANTHER" id="PTHR46256:SF3">
    <property type="entry name" value="MYOSIN MOTOR DOMAIN-CONTAINING PROTEIN"/>
    <property type="match status" value="1"/>
</dbReference>
<evidence type="ECO:0000313" key="8">
    <source>
        <dbReference type="EMBL" id="GFR89950.1"/>
    </source>
</evidence>
<keyword evidence="4" id="KW-0677">Repeat</keyword>
<evidence type="ECO:0000256" key="7">
    <source>
        <dbReference type="SAM" id="MobiDB-lite"/>
    </source>
</evidence>
<keyword evidence="5" id="KW-0206">Cytoskeleton</keyword>
<dbReference type="InterPro" id="IPR027417">
    <property type="entry name" value="P-loop_NTPase"/>
</dbReference>
<comment type="subcellular location">
    <subcellularLocation>
        <location evidence="2">Cell projection</location>
    </subcellularLocation>
    <subcellularLocation>
        <location evidence="1">Cytoplasm</location>
        <location evidence="1">Cytoskeleton</location>
    </subcellularLocation>
</comment>
<dbReference type="GO" id="GO:0000146">
    <property type="term" value="F:microfilament motor activity"/>
    <property type="evidence" value="ECO:0007669"/>
    <property type="project" value="TreeGrafter"/>
</dbReference>
<feature type="compositionally biased region" description="Basic and acidic residues" evidence="7">
    <location>
        <begin position="54"/>
        <end position="66"/>
    </location>
</feature>
<evidence type="ECO:0000256" key="2">
    <source>
        <dbReference type="ARBA" id="ARBA00004316"/>
    </source>
</evidence>
<comment type="caution">
    <text evidence="8">The sequence shown here is derived from an EMBL/GenBank/DDBJ whole genome shotgun (WGS) entry which is preliminary data.</text>
</comment>
<dbReference type="PANTHER" id="PTHR46256">
    <property type="entry name" value="AGAP011099-PA"/>
    <property type="match status" value="1"/>
</dbReference>
<feature type="region of interest" description="Disordered" evidence="7">
    <location>
        <begin position="177"/>
        <end position="235"/>
    </location>
</feature>
<feature type="compositionally biased region" description="Polar residues" evidence="7">
    <location>
        <begin position="214"/>
        <end position="234"/>
    </location>
</feature>
<gene>
    <name evidence="8" type="ORF">ElyMa_002555300</name>
</gene>
<protein>
    <submittedName>
        <fullName evidence="8">Chitin synthase</fullName>
    </submittedName>
</protein>